<dbReference type="SUPFAM" id="SSF55846">
    <property type="entry name" value="N-acetylmuramoyl-L-alanine amidase-like"/>
    <property type="match status" value="1"/>
</dbReference>
<evidence type="ECO:0000256" key="9">
    <source>
        <dbReference type="ARBA" id="ARBA00022833"/>
    </source>
</evidence>
<gene>
    <name evidence="14" type="ORF">SAMN02745746_02705</name>
</gene>
<protein>
    <recommendedName>
        <fullName evidence="11">1,6-anhydro-N-acetylmuramyl-L-alanine amidase AmpD</fullName>
        <ecNumber evidence="5">3.5.1.28</ecNumber>
    </recommendedName>
    <alternativeName>
        <fullName evidence="12">N-acetylmuramoyl-L-alanine amidase</fullName>
    </alternativeName>
</protein>
<dbReference type="GO" id="GO:0009253">
    <property type="term" value="P:peptidoglycan catabolic process"/>
    <property type="evidence" value="ECO:0007669"/>
    <property type="project" value="InterPro"/>
</dbReference>
<dbReference type="STRING" id="1123014.SAMN02745746_02705"/>
<dbReference type="SUPFAM" id="SSF55729">
    <property type="entry name" value="Acyl-CoA N-acyltransferases (Nat)"/>
    <property type="match status" value="1"/>
</dbReference>
<keyword evidence="15" id="KW-1185">Reference proteome</keyword>
<dbReference type="InterPro" id="IPR000182">
    <property type="entry name" value="GNAT_dom"/>
</dbReference>
<evidence type="ECO:0000256" key="4">
    <source>
        <dbReference type="ARBA" id="ARBA00007553"/>
    </source>
</evidence>
<dbReference type="EC" id="3.5.1.28" evidence="5"/>
<evidence type="ECO:0000256" key="5">
    <source>
        <dbReference type="ARBA" id="ARBA00011901"/>
    </source>
</evidence>
<sequence>MDQPFVVRPPDLAEPGLAEAAFRLQLAAHRLELAWLGEPPDLPLLWDGAAAVTACPYRQLAAFEGAELRGLLVYEEEGDGVHIQRIVVDPAHFGQGWGYRLVNALLAVAPHVTVDTAEGNAAALRLYGKAGFVPEQRWHTPGGLALWRLGYRRPPDEAALPPLSLDTAGWVPEARHCPSPNRDARAAGVATELLVVHNISLPPYRYGGPGVEQLFTNTLDPEAHPYYATIHHLRVSAHFFIRRDGELVQFVPVTERAWHAGVSSWRGRERCNDFSLGVELEGCDFEPFADAQYRTLIALARLLKQQLGLTGMTGHEHIAPGRKTDPGPYFDWARLRRLVDLPAE</sequence>
<dbReference type="GO" id="GO:0005737">
    <property type="term" value="C:cytoplasm"/>
    <property type="evidence" value="ECO:0007669"/>
    <property type="project" value="UniProtKB-SubCell"/>
</dbReference>
<dbReference type="Pfam" id="PF01510">
    <property type="entry name" value="Amidase_2"/>
    <property type="match status" value="1"/>
</dbReference>
<evidence type="ECO:0000256" key="2">
    <source>
        <dbReference type="ARBA" id="ARBA00001947"/>
    </source>
</evidence>
<evidence type="ECO:0000256" key="1">
    <source>
        <dbReference type="ARBA" id="ARBA00001561"/>
    </source>
</evidence>
<dbReference type="Proteomes" id="UP000192920">
    <property type="component" value="Unassembled WGS sequence"/>
</dbReference>
<dbReference type="InterPro" id="IPR051206">
    <property type="entry name" value="NAMLAA_amidase_2"/>
</dbReference>
<dbReference type="InterPro" id="IPR016181">
    <property type="entry name" value="Acyl_CoA_acyltransferase"/>
</dbReference>
<keyword evidence="8" id="KW-0378">Hydrolase</keyword>
<dbReference type="InterPro" id="IPR036505">
    <property type="entry name" value="Amidase/PGRP_sf"/>
</dbReference>
<dbReference type="EMBL" id="FXAG01000015">
    <property type="protein sequence ID" value="SMF35373.1"/>
    <property type="molecule type" value="Genomic_DNA"/>
</dbReference>
<dbReference type="InterPro" id="IPR002502">
    <property type="entry name" value="Amidase_domain"/>
</dbReference>
<keyword evidence="9" id="KW-0862">Zinc</keyword>
<comment type="subcellular location">
    <subcellularLocation>
        <location evidence="3">Cytoplasm</location>
    </subcellularLocation>
</comment>
<evidence type="ECO:0000256" key="11">
    <source>
        <dbReference type="ARBA" id="ARBA00039257"/>
    </source>
</evidence>
<reference evidence="15" key="1">
    <citation type="submission" date="2017-04" db="EMBL/GenBank/DDBJ databases">
        <authorList>
            <person name="Varghese N."/>
            <person name="Submissions S."/>
        </authorList>
    </citation>
    <scope>NUCLEOTIDE SEQUENCE [LARGE SCALE GENOMIC DNA]</scope>
    <source>
        <strain evidence="15">DSM 22618</strain>
    </source>
</reference>
<organism evidence="14 15">
    <name type="scientific">Pseudogulbenkiania subflava DSM 22618</name>
    <dbReference type="NCBI Taxonomy" id="1123014"/>
    <lineage>
        <taxon>Bacteria</taxon>
        <taxon>Pseudomonadati</taxon>
        <taxon>Pseudomonadota</taxon>
        <taxon>Betaproteobacteria</taxon>
        <taxon>Neisseriales</taxon>
        <taxon>Chromobacteriaceae</taxon>
        <taxon>Pseudogulbenkiania</taxon>
    </lineage>
</organism>
<evidence type="ECO:0000256" key="12">
    <source>
        <dbReference type="ARBA" id="ARBA00042615"/>
    </source>
</evidence>
<proteinExistence type="inferred from homology"/>
<dbReference type="PANTHER" id="PTHR30417">
    <property type="entry name" value="N-ACETYLMURAMOYL-L-ALANINE AMIDASE AMID"/>
    <property type="match status" value="1"/>
</dbReference>
<dbReference type="AlphaFoldDB" id="A0A1Y6BY10"/>
<dbReference type="GO" id="GO:0008745">
    <property type="term" value="F:N-acetylmuramoyl-L-alanine amidase activity"/>
    <property type="evidence" value="ECO:0007669"/>
    <property type="project" value="UniProtKB-EC"/>
</dbReference>
<dbReference type="PROSITE" id="PS51186">
    <property type="entry name" value="GNAT"/>
    <property type="match status" value="1"/>
</dbReference>
<dbReference type="Pfam" id="PF00583">
    <property type="entry name" value="Acetyltransf_1"/>
    <property type="match status" value="1"/>
</dbReference>
<keyword evidence="10" id="KW-0961">Cell wall biogenesis/degradation</keyword>
<dbReference type="CDD" id="cd06583">
    <property type="entry name" value="PGRP"/>
    <property type="match status" value="1"/>
</dbReference>
<dbReference type="NCBIfam" id="NF008758">
    <property type="entry name" value="PRK11789.1"/>
    <property type="match status" value="1"/>
</dbReference>
<dbReference type="GO" id="GO:0016747">
    <property type="term" value="F:acyltransferase activity, transferring groups other than amino-acyl groups"/>
    <property type="evidence" value="ECO:0007669"/>
    <property type="project" value="InterPro"/>
</dbReference>
<evidence type="ECO:0000256" key="6">
    <source>
        <dbReference type="ARBA" id="ARBA00022490"/>
    </source>
</evidence>
<dbReference type="Gene3D" id="3.40.80.10">
    <property type="entry name" value="Peptidoglycan recognition protein-like"/>
    <property type="match status" value="1"/>
</dbReference>
<keyword evidence="6" id="KW-0963">Cytoplasm</keyword>
<dbReference type="CDD" id="cd04301">
    <property type="entry name" value="NAT_SF"/>
    <property type="match status" value="1"/>
</dbReference>
<dbReference type="GO" id="GO:0046872">
    <property type="term" value="F:metal ion binding"/>
    <property type="evidence" value="ECO:0007669"/>
    <property type="project" value="UniProtKB-KW"/>
</dbReference>
<evidence type="ECO:0000256" key="7">
    <source>
        <dbReference type="ARBA" id="ARBA00022723"/>
    </source>
</evidence>
<evidence type="ECO:0000256" key="10">
    <source>
        <dbReference type="ARBA" id="ARBA00023316"/>
    </source>
</evidence>
<dbReference type="GO" id="GO:0071555">
    <property type="term" value="P:cell wall organization"/>
    <property type="evidence" value="ECO:0007669"/>
    <property type="project" value="UniProtKB-KW"/>
</dbReference>
<dbReference type="SMART" id="SM00644">
    <property type="entry name" value="Ami_2"/>
    <property type="match status" value="1"/>
</dbReference>
<dbReference type="Gene3D" id="3.40.630.30">
    <property type="match status" value="1"/>
</dbReference>
<keyword evidence="7" id="KW-0479">Metal-binding</keyword>
<comment type="catalytic activity">
    <reaction evidence="1">
        <text>Hydrolyzes the link between N-acetylmuramoyl residues and L-amino acid residues in certain cell-wall glycopeptides.</text>
        <dbReference type="EC" id="3.5.1.28"/>
    </reaction>
</comment>
<comment type="cofactor">
    <cofactor evidence="2">
        <name>Zn(2+)</name>
        <dbReference type="ChEBI" id="CHEBI:29105"/>
    </cofactor>
</comment>
<feature type="domain" description="N-acetyltransferase" evidence="13">
    <location>
        <begin position="12"/>
        <end position="154"/>
    </location>
</feature>
<dbReference type="PANTHER" id="PTHR30417:SF4">
    <property type="entry name" value="1,6-ANHYDRO-N-ACETYLMURAMYL-L-ALANINE AMIDASE AMPD"/>
    <property type="match status" value="1"/>
</dbReference>
<accession>A0A1Y6BY10</accession>
<comment type="similarity">
    <text evidence="4">Belongs to the N-acetylmuramoyl-L-alanine amidase 2 family.</text>
</comment>
<evidence type="ECO:0000256" key="3">
    <source>
        <dbReference type="ARBA" id="ARBA00004496"/>
    </source>
</evidence>
<evidence type="ECO:0000313" key="14">
    <source>
        <dbReference type="EMBL" id="SMF35373.1"/>
    </source>
</evidence>
<name>A0A1Y6BY10_9NEIS</name>
<evidence type="ECO:0000313" key="15">
    <source>
        <dbReference type="Proteomes" id="UP000192920"/>
    </source>
</evidence>
<dbReference type="GO" id="GO:0009254">
    <property type="term" value="P:peptidoglycan turnover"/>
    <property type="evidence" value="ECO:0007669"/>
    <property type="project" value="TreeGrafter"/>
</dbReference>
<evidence type="ECO:0000256" key="8">
    <source>
        <dbReference type="ARBA" id="ARBA00022801"/>
    </source>
</evidence>
<evidence type="ECO:0000259" key="13">
    <source>
        <dbReference type="PROSITE" id="PS51186"/>
    </source>
</evidence>